<dbReference type="SUPFAM" id="SSF110395">
    <property type="entry name" value="CutC-like"/>
    <property type="match status" value="1"/>
</dbReference>
<dbReference type="Proteomes" id="UP000267077">
    <property type="component" value="Unassembled WGS sequence"/>
</dbReference>
<evidence type="ECO:0000313" key="3">
    <source>
        <dbReference type="EMBL" id="RUL66267.1"/>
    </source>
</evidence>
<reference evidence="3 4" key="1">
    <citation type="submission" date="2018-12" db="EMBL/GenBank/DDBJ databases">
        <title>Dyella dinghuensis sp. nov. DHOA06 and Dyella choica sp. nov. 4M-K27, isolated from forest soil.</title>
        <authorList>
            <person name="Qiu L.-H."/>
            <person name="Gao Z.-H."/>
        </authorList>
    </citation>
    <scope>NUCLEOTIDE SEQUENCE [LARGE SCALE GENOMIC DNA]</scope>
    <source>
        <strain evidence="3 4">DHOA06</strain>
    </source>
</reference>
<accession>A0A3S0PI76</accession>
<dbReference type="FunFam" id="3.20.20.380:FF:000001">
    <property type="entry name" value="Copper homeostasis protein CutC"/>
    <property type="match status" value="1"/>
</dbReference>
<dbReference type="InterPro" id="IPR036822">
    <property type="entry name" value="CutC-like_dom_sf"/>
</dbReference>
<name>A0A3S0PI76_9GAMM</name>
<proteinExistence type="inferred from homology"/>
<keyword evidence="4" id="KW-1185">Reference proteome</keyword>
<keyword evidence="2" id="KW-0963">Cytoplasm</keyword>
<gene>
    <name evidence="2" type="primary">cutC</name>
    <name evidence="3" type="ORF">EKH79_06195</name>
</gene>
<dbReference type="GO" id="GO:0005507">
    <property type="term" value="F:copper ion binding"/>
    <property type="evidence" value="ECO:0007669"/>
    <property type="project" value="TreeGrafter"/>
</dbReference>
<dbReference type="Pfam" id="PF03932">
    <property type="entry name" value="CutC"/>
    <property type="match status" value="1"/>
</dbReference>
<evidence type="ECO:0000256" key="2">
    <source>
        <dbReference type="HAMAP-Rule" id="MF_00795"/>
    </source>
</evidence>
<dbReference type="HAMAP" id="MF_00795">
    <property type="entry name" value="CutC"/>
    <property type="match status" value="1"/>
</dbReference>
<dbReference type="PANTHER" id="PTHR12598:SF0">
    <property type="entry name" value="COPPER HOMEOSTASIS PROTEIN CUTC HOMOLOG"/>
    <property type="match status" value="1"/>
</dbReference>
<comment type="caution">
    <text evidence="3">The sequence shown here is derived from an EMBL/GenBank/DDBJ whole genome shotgun (WGS) entry which is preliminary data.</text>
</comment>
<comment type="caution">
    <text evidence="2">Once thought to be involved in copper homeostasis, experiments in E.coli have shown this is not the case.</text>
</comment>
<evidence type="ECO:0000313" key="4">
    <source>
        <dbReference type="Proteomes" id="UP000267077"/>
    </source>
</evidence>
<sequence>MTTPITLEIAAGSLTSAQAAQEGGADRIELCGSLSEGGITPSYGVIATTRDHVRLPIYVLIRPRGGDFLYGDAEFDAMQRDIETCARLGCDGVVVGALTDDGAVDPRCHGLVAAAGKMGVTFHRAFDASADLQRSLEDVVALGCERILTSGGRANALQGADVIAGLVRHAAGRIAIMAGAGIRSGNVVDIARRTGAHEFHGSARGVQPSRMRYRNPALQDLSPHTDQTNVDEVRAMKKQLLALR</sequence>
<comment type="subcellular location">
    <subcellularLocation>
        <location evidence="2">Cytoplasm</location>
    </subcellularLocation>
</comment>
<evidence type="ECO:0000256" key="1">
    <source>
        <dbReference type="ARBA" id="ARBA00007768"/>
    </source>
</evidence>
<dbReference type="OrthoDB" id="9815677at2"/>
<dbReference type="EMBL" id="RYZR01000003">
    <property type="protein sequence ID" value="RUL66267.1"/>
    <property type="molecule type" value="Genomic_DNA"/>
</dbReference>
<protein>
    <recommendedName>
        <fullName evidence="2">PF03932 family protein CutC</fullName>
    </recommendedName>
</protein>
<dbReference type="AlphaFoldDB" id="A0A3S0PI76"/>
<organism evidence="3 4">
    <name type="scientific">Dyella dinghuensis</name>
    <dbReference type="NCBI Taxonomy" id="1920169"/>
    <lineage>
        <taxon>Bacteria</taxon>
        <taxon>Pseudomonadati</taxon>
        <taxon>Pseudomonadota</taxon>
        <taxon>Gammaproteobacteria</taxon>
        <taxon>Lysobacterales</taxon>
        <taxon>Rhodanobacteraceae</taxon>
        <taxon>Dyella</taxon>
    </lineage>
</organism>
<dbReference type="Gene3D" id="3.20.20.380">
    <property type="entry name" value="Copper homeostasis (CutC) domain"/>
    <property type="match status" value="1"/>
</dbReference>
<dbReference type="InterPro" id="IPR005627">
    <property type="entry name" value="CutC-like"/>
</dbReference>
<dbReference type="RefSeq" id="WP_126672893.1">
    <property type="nucleotide sequence ID" value="NZ_RYZR01000003.1"/>
</dbReference>
<dbReference type="GO" id="GO:0005737">
    <property type="term" value="C:cytoplasm"/>
    <property type="evidence" value="ECO:0007669"/>
    <property type="project" value="UniProtKB-SubCell"/>
</dbReference>
<dbReference type="PANTHER" id="PTHR12598">
    <property type="entry name" value="COPPER HOMEOSTASIS PROTEIN CUTC"/>
    <property type="match status" value="1"/>
</dbReference>
<comment type="similarity">
    <text evidence="1 2">Belongs to the CutC family.</text>
</comment>